<evidence type="ECO:0000256" key="10">
    <source>
        <dbReference type="ARBA" id="ARBA00023136"/>
    </source>
</evidence>
<gene>
    <name evidence="15" type="ORF">ALECFALPRED_005298</name>
</gene>
<comment type="catalytic activity">
    <reaction evidence="13 14">
        <text>a very-long-chain (3R)-3-hydroxyacyl-CoA = a very-long-chain (2E)-enoyl-CoA + H2O</text>
        <dbReference type="Rhea" id="RHEA:45812"/>
        <dbReference type="ChEBI" id="CHEBI:15377"/>
        <dbReference type="ChEBI" id="CHEBI:83728"/>
        <dbReference type="ChEBI" id="CHEBI:85440"/>
        <dbReference type="EC" id="4.2.1.134"/>
    </reaction>
</comment>
<dbReference type="GO" id="GO:0030148">
    <property type="term" value="P:sphingolipid biosynthetic process"/>
    <property type="evidence" value="ECO:0007669"/>
    <property type="project" value="TreeGrafter"/>
</dbReference>
<comment type="caution">
    <text evidence="15">The sequence shown here is derived from an EMBL/GenBank/DDBJ whole genome shotgun (WGS) entry which is preliminary data.</text>
</comment>
<evidence type="ECO:0000256" key="8">
    <source>
        <dbReference type="ARBA" id="ARBA00022989"/>
    </source>
</evidence>
<dbReference type="Pfam" id="PF04387">
    <property type="entry name" value="PTPLA"/>
    <property type="match status" value="1"/>
</dbReference>
<dbReference type="PANTHER" id="PTHR11035">
    <property type="entry name" value="VERY-LONG-CHAIN (3R)-3-HYDROXYACYL-COA DEHYDRATASE"/>
    <property type="match status" value="1"/>
</dbReference>
<evidence type="ECO:0000256" key="5">
    <source>
        <dbReference type="ARBA" id="ARBA00022516"/>
    </source>
</evidence>
<evidence type="ECO:0000256" key="4">
    <source>
        <dbReference type="ARBA" id="ARBA00013122"/>
    </source>
</evidence>
<evidence type="ECO:0000256" key="2">
    <source>
        <dbReference type="ARBA" id="ARBA00005194"/>
    </source>
</evidence>
<evidence type="ECO:0000256" key="1">
    <source>
        <dbReference type="ARBA" id="ARBA00004141"/>
    </source>
</evidence>
<accession>A0A8H3G3K0</accession>
<comment type="similarity">
    <text evidence="3 14">Belongs to the very long-chain fatty acids dehydratase HACD family.</text>
</comment>
<evidence type="ECO:0000256" key="11">
    <source>
        <dbReference type="ARBA" id="ARBA00023160"/>
    </source>
</evidence>
<keyword evidence="16" id="KW-1185">Reference proteome</keyword>
<dbReference type="OrthoDB" id="46988at2759"/>
<dbReference type="GO" id="GO:0102158">
    <property type="term" value="F:very-long-chain (3R)-3-hydroxyacyl-CoA dehydratase activity"/>
    <property type="evidence" value="ECO:0007669"/>
    <property type="project" value="UniProtKB-EC"/>
</dbReference>
<dbReference type="UniPathway" id="UPA00094"/>
<comment type="pathway">
    <text evidence="2 14">Lipid metabolism; fatty acid biosynthesis.</text>
</comment>
<dbReference type="GO" id="GO:0005789">
    <property type="term" value="C:endoplasmic reticulum membrane"/>
    <property type="evidence" value="ECO:0007669"/>
    <property type="project" value="UniProtKB-SubCell"/>
</dbReference>
<dbReference type="GO" id="GO:0042761">
    <property type="term" value="P:very long-chain fatty acid biosynthetic process"/>
    <property type="evidence" value="ECO:0007669"/>
    <property type="project" value="TreeGrafter"/>
</dbReference>
<protein>
    <recommendedName>
        <fullName evidence="4 14">Very-long-chain (3R)-3-hydroxyacyl-CoA dehydratase</fullName>
        <ecNumber evidence="4 14">4.2.1.134</ecNumber>
    </recommendedName>
</protein>
<comment type="subcellular location">
    <subcellularLocation>
        <location evidence="14">Endoplasmic reticulum membrane</location>
        <topology evidence="14">Multi-pass membrane protein</topology>
    </subcellularLocation>
    <subcellularLocation>
        <location evidence="1">Membrane</location>
        <topology evidence="1">Multi-pass membrane protein</topology>
    </subcellularLocation>
</comment>
<dbReference type="AlphaFoldDB" id="A0A8H3G3K0"/>
<evidence type="ECO:0000256" key="9">
    <source>
        <dbReference type="ARBA" id="ARBA00023098"/>
    </source>
</evidence>
<dbReference type="EMBL" id="CAJPDR010000329">
    <property type="protein sequence ID" value="CAF9932466.1"/>
    <property type="molecule type" value="Genomic_DNA"/>
</dbReference>
<evidence type="ECO:0000256" key="12">
    <source>
        <dbReference type="ARBA" id="ARBA00023239"/>
    </source>
</evidence>
<name>A0A8H3G3K0_9LECA</name>
<dbReference type="EC" id="4.2.1.134" evidence="4 14"/>
<evidence type="ECO:0000256" key="13">
    <source>
        <dbReference type="ARBA" id="ARBA00036671"/>
    </source>
</evidence>
<keyword evidence="7 14" id="KW-0276">Fatty acid metabolism</keyword>
<evidence type="ECO:0000256" key="7">
    <source>
        <dbReference type="ARBA" id="ARBA00022832"/>
    </source>
</evidence>
<evidence type="ECO:0000256" key="6">
    <source>
        <dbReference type="ARBA" id="ARBA00022692"/>
    </source>
</evidence>
<evidence type="ECO:0000256" key="3">
    <source>
        <dbReference type="ARBA" id="ARBA00007811"/>
    </source>
</evidence>
<dbReference type="InterPro" id="IPR007482">
    <property type="entry name" value="Tyr_Pase-like_PTPLA"/>
</dbReference>
<sequence length="109" mass="12363">MQVSSRLLLIWAVVNRYPSATAPSPFYSSMLLAWSVTEVIRYSYFVWNLQGSGVPGFVTWLRYNTFYVLYPIGISSECILVWKASTIAEKPLQLVFWGVLGVYVPGKCL</sequence>
<keyword evidence="10 14" id="KW-0472">Membrane</keyword>
<keyword evidence="14" id="KW-0256">Endoplasmic reticulum</keyword>
<reference evidence="15" key="1">
    <citation type="submission" date="2021-03" db="EMBL/GenBank/DDBJ databases">
        <authorList>
            <person name="Tagirdzhanova G."/>
        </authorList>
    </citation>
    <scope>NUCLEOTIDE SEQUENCE</scope>
</reference>
<dbReference type="Proteomes" id="UP000664203">
    <property type="component" value="Unassembled WGS sequence"/>
</dbReference>
<keyword evidence="11 14" id="KW-0275">Fatty acid biosynthesis</keyword>
<keyword evidence="9 14" id="KW-0443">Lipid metabolism</keyword>
<keyword evidence="12 14" id="KW-0456">Lyase</keyword>
<dbReference type="PANTHER" id="PTHR11035:SF3">
    <property type="entry name" value="VERY-LONG-CHAIN (3R)-3-HYDROXYACYL-COA DEHYDRATASE"/>
    <property type="match status" value="1"/>
</dbReference>
<proteinExistence type="inferred from homology"/>
<keyword evidence="8" id="KW-1133">Transmembrane helix</keyword>
<comment type="function">
    <text evidence="14">Catalyzes the third of the four reactions of the long-chain fatty acids elongation cycle. This endoplasmic reticulum-bound enzymatic process, allows the addition of two carbons to the chain of long- and very long-chain fatty acids/VLCFAs per cycle. This enzyme catalyzes the dehydration of the 3-hydroxyacyl-CoA intermediate into trans-2,3-enoyl-CoA, within each cycle of fatty acid elongation. Thereby, it participates to the production of VLCFAs of different chain lengths that are involved in multiple biological processes as precursors of membrane lipids and lipid mediators.</text>
</comment>
<evidence type="ECO:0000313" key="16">
    <source>
        <dbReference type="Proteomes" id="UP000664203"/>
    </source>
</evidence>
<keyword evidence="5 14" id="KW-0444">Lipid biosynthesis</keyword>
<organism evidence="15 16">
    <name type="scientific">Alectoria fallacina</name>
    <dbReference type="NCBI Taxonomy" id="1903189"/>
    <lineage>
        <taxon>Eukaryota</taxon>
        <taxon>Fungi</taxon>
        <taxon>Dikarya</taxon>
        <taxon>Ascomycota</taxon>
        <taxon>Pezizomycotina</taxon>
        <taxon>Lecanoromycetes</taxon>
        <taxon>OSLEUM clade</taxon>
        <taxon>Lecanoromycetidae</taxon>
        <taxon>Lecanorales</taxon>
        <taxon>Lecanorineae</taxon>
        <taxon>Parmeliaceae</taxon>
        <taxon>Alectoria</taxon>
    </lineage>
</organism>
<keyword evidence="6" id="KW-0812">Transmembrane</keyword>
<evidence type="ECO:0000256" key="14">
    <source>
        <dbReference type="RuleBase" id="RU363109"/>
    </source>
</evidence>
<dbReference type="GO" id="GO:0030497">
    <property type="term" value="P:fatty acid elongation"/>
    <property type="evidence" value="ECO:0007669"/>
    <property type="project" value="TreeGrafter"/>
</dbReference>
<evidence type="ECO:0000313" key="15">
    <source>
        <dbReference type="EMBL" id="CAF9932466.1"/>
    </source>
</evidence>